<dbReference type="AlphaFoldDB" id="W9CIL2"/>
<dbReference type="InterPro" id="IPR050869">
    <property type="entry name" value="H3K4_H4K5_MeTrfase"/>
</dbReference>
<dbReference type="EMBL" id="AYSA01000252">
    <property type="protein sequence ID" value="ESZ94350.1"/>
    <property type="molecule type" value="Genomic_DNA"/>
</dbReference>
<sequence length="654" mass="73654">MGQQTSTIVVKAPRPSASRIVNHHHHHHLPQGLSSQMDVNNTKIGTAEKLGNGLFSTLDLNPGDPIIIIHKPLLLIAENQALHRVCANCFIEGGEGIDLEPCSSCGVVRFCSNACEKSSLRSEGSHKSECAFLKSQKPLEHSRAQISAQATTNTACGYSKCQSRKTTISCIGCKALNYCDKKCEDKDRSFHEQQCKDIQSQNLGFTLNKILPTAVRATIQLISHPKTLAKDSAFMELSSQEDELRKSQSKWDDILLQAHAVTSLLKWKPEYVKYALESLCRLSTNAFRVESNIGNGPIGLCLDPLLARANHRCHPNAAITFDGKRCTLRALSPIVKGEQIFISYIDETQRQEVRQATLAETWYFKCRCARCTIFRSIYDEFMRYPTISTPKFDKLVPYQATYNFAKARVTEEDPSTVTRLFSLLHVLRHIEATIKNAHKTHQNIDRRLDFLMKAIGNLNDFILLQRYAQQPLPMVLTEMYLIYLDKAEYISALIILMYLIRHADPINHPSPYHPQRVTRLLALQRLLKFLASYDPDILRRFAIQHGIPIAVLFEMDWVSACQMVLYVLREVGNKCWGEDSAVMRGLELDIRDVEDIQCKREDGKVGAALRDWGRGKNGTGVVYVERLGVGLRNLAGWVWNVVGVARDGAMAGTA</sequence>
<evidence type="ECO:0000256" key="1">
    <source>
        <dbReference type="ARBA" id="ARBA00022723"/>
    </source>
</evidence>
<feature type="domain" description="SET" evidence="5">
    <location>
        <begin position="35"/>
        <end position="345"/>
    </location>
</feature>
<dbReference type="Proteomes" id="UP000019487">
    <property type="component" value="Unassembled WGS sequence"/>
</dbReference>
<dbReference type="PROSITE" id="PS50280">
    <property type="entry name" value="SET"/>
    <property type="match status" value="1"/>
</dbReference>
<dbReference type="SUPFAM" id="SSF144232">
    <property type="entry name" value="HIT/MYND zinc finger-like"/>
    <property type="match status" value="1"/>
</dbReference>
<dbReference type="GO" id="GO:0008270">
    <property type="term" value="F:zinc ion binding"/>
    <property type="evidence" value="ECO:0007669"/>
    <property type="project" value="UniProtKB-KW"/>
</dbReference>
<evidence type="ECO:0000259" key="6">
    <source>
        <dbReference type="PROSITE" id="PS50865"/>
    </source>
</evidence>
<evidence type="ECO:0000256" key="3">
    <source>
        <dbReference type="ARBA" id="ARBA00022833"/>
    </source>
</evidence>
<dbReference type="Gene3D" id="2.170.270.10">
    <property type="entry name" value="SET domain"/>
    <property type="match status" value="1"/>
</dbReference>
<keyword evidence="1" id="KW-0479">Metal-binding</keyword>
<dbReference type="InterPro" id="IPR046341">
    <property type="entry name" value="SET_dom_sf"/>
</dbReference>
<dbReference type="InterPro" id="IPR001214">
    <property type="entry name" value="SET_dom"/>
</dbReference>
<dbReference type="CDD" id="cd20071">
    <property type="entry name" value="SET_SMYD"/>
    <property type="match status" value="1"/>
</dbReference>
<dbReference type="InterPro" id="IPR002893">
    <property type="entry name" value="Znf_MYND"/>
</dbReference>
<comment type="caution">
    <text evidence="7">The sequence shown here is derived from an EMBL/GenBank/DDBJ whole genome shotgun (WGS) entry which is preliminary data.</text>
</comment>
<dbReference type="PROSITE" id="PS01360">
    <property type="entry name" value="ZF_MYND_1"/>
    <property type="match status" value="1"/>
</dbReference>
<reference evidence="7 8" key="1">
    <citation type="journal article" date="2014" name="Genome Announc.">
        <title>Draft genome sequence of Sclerotinia borealis, a psychrophilic plant pathogenic fungus.</title>
        <authorList>
            <person name="Mardanov A.V."/>
            <person name="Beletsky A.V."/>
            <person name="Kadnikov V.V."/>
            <person name="Ignatov A.N."/>
            <person name="Ravin N.V."/>
        </authorList>
    </citation>
    <scope>NUCLEOTIDE SEQUENCE [LARGE SCALE GENOMIC DNA]</scope>
    <source>
        <strain evidence="8">F-4157</strain>
    </source>
</reference>
<dbReference type="HOGENOM" id="CLU_018406_5_3_1"/>
<dbReference type="STRING" id="1432307.W9CIL2"/>
<organism evidence="7 8">
    <name type="scientific">Sclerotinia borealis (strain F-4128)</name>
    <dbReference type="NCBI Taxonomy" id="1432307"/>
    <lineage>
        <taxon>Eukaryota</taxon>
        <taxon>Fungi</taxon>
        <taxon>Dikarya</taxon>
        <taxon>Ascomycota</taxon>
        <taxon>Pezizomycotina</taxon>
        <taxon>Leotiomycetes</taxon>
        <taxon>Helotiales</taxon>
        <taxon>Sclerotiniaceae</taxon>
        <taxon>Sclerotinia</taxon>
    </lineage>
</organism>
<evidence type="ECO:0000256" key="4">
    <source>
        <dbReference type="PROSITE-ProRule" id="PRU00134"/>
    </source>
</evidence>
<dbReference type="PANTHER" id="PTHR12197:SF251">
    <property type="entry name" value="EG:BACR7C10.4 PROTEIN"/>
    <property type="match status" value="1"/>
</dbReference>
<dbReference type="Pfam" id="PF00856">
    <property type="entry name" value="SET"/>
    <property type="match status" value="1"/>
</dbReference>
<feature type="domain" description="MYND-type" evidence="6">
    <location>
        <begin position="86"/>
        <end position="130"/>
    </location>
</feature>
<dbReference type="Gene3D" id="6.10.140.2220">
    <property type="match status" value="2"/>
</dbReference>
<dbReference type="Gene3D" id="1.10.220.160">
    <property type="match status" value="1"/>
</dbReference>
<dbReference type="GO" id="GO:0005634">
    <property type="term" value="C:nucleus"/>
    <property type="evidence" value="ECO:0007669"/>
    <property type="project" value="TreeGrafter"/>
</dbReference>
<dbReference type="OrthoDB" id="5945798at2759"/>
<dbReference type="SUPFAM" id="SSF82199">
    <property type="entry name" value="SET domain"/>
    <property type="match status" value="2"/>
</dbReference>
<keyword evidence="3" id="KW-0862">Zinc</keyword>
<evidence type="ECO:0000313" key="7">
    <source>
        <dbReference type="EMBL" id="ESZ94350.1"/>
    </source>
</evidence>
<keyword evidence="2 4" id="KW-0863">Zinc-finger</keyword>
<protein>
    <submittedName>
        <fullName evidence="7">Uncharacterized protein</fullName>
    </submittedName>
</protein>
<evidence type="ECO:0000313" key="8">
    <source>
        <dbReference type="Proteomes" id="UP000019487"/>
    </source>
</evidence>
<dbReference type="Pfam" id="PF01753">
    <property type="entry name" value="zf-MYND"/>
    <property type="match status" value="1"/>
</dbReference>
<dbReference type="SMART" id="SM00317">
    <property type="entry name" value="SET"/>
    <property type="match status" value="1"/>
</dbReference>
<dbReference type="PANTHER" id="PTHR12197">
    <property type="entry name" value="HISTONE-LYSINE N-METHYLTRANSFERASE SMYD"/>
    <property type="match status" value="1"/>
</dbReference>
<dbReference type="PROSITE" id="PS50865">
    <property type="entry name" value="ZF_MYND_2"/>
    <property type="match status" value="1"/>
</dbReference>
<name>W9CIL2_SCLBF</name>
<gene>
    <name evidence="7" type="ORF">SBOR_5259</name>
</gene>
<evidence type="ECO:0000256" key="2">
    <source>
        <dbReference type="ARBA" id="ARBA00022771"/>
    </source>
</evidence>
<accession>W9CIL2</accession>
<keyword evidence="8" id="KW-1185">Reference proteome</keyword>
<proteinExistence type="predicted"/>
<evidence type="ECO:0000259" key="5">
    <source>
        <dbReference type="PROSITE" id="PS50280"/>
    </source>
</evidence>